<protein>
    <submittedName>
        <fullName evidence="1">Uncharacterized protein</fullName>
    </submittedName>
</protein>
<dbReference type="Proteomes" id="UP000655225">
    <property type="component" value="Unassembled WGS sequence"/>
</dbReference>
<name>A0A834Z8P7_TETSI</name>
<organism evidence="1 2">
    <name type="scientific">Tetracentron sinense</name>
    <name type="common">Spur-leaf</name>
    <dbReference type="NCBI Taxonomy" id="13715"/>
    <lineage>
        <taxon>Eukaryota</taxon>
        <taxon>Viridiplantae</taxon>
        <taxon>Streptophyta</taxon>
        <taxon>Embryophyta</taxon>
        <taxon>Tracheophyta</taxon>
        <taxon>Spermatophyta</taxon>
        <taxon>Magnoliopsida</taxon>
        <taxon>Trochodendrales</taxon>
        <taxon>Trochodendraceae</taxon>
        <taxon>Tetracentron</taxon>
    </lineage>
</organism>
<gene>
    <name evidence="1" type="ORF">HHK36_013716</name>
</gene>
<dbReference type="EMBL" id="JABCRI010000009">
    <property type="protein sequence ID" value="KAF8400418.1"/>
    <property type="molecule type" value="Genomic_DNA"/>
</dbReference>
<dbReference type="OrthoDB" id="505263at2759"/>
<accession>A0A834Z8P7</accession>
<sequence length="385" mass="43515">MSCNSLSVPSSTVSTCFSRHISRLGFEFKDENLYGRKVLLRQTLRFRRNSSSNGEVRAVNGRKGEDLSPWNEKPYELLPSGKIAYLDEQDIITFLDPPKELIPLDPSSYNPAVYMWKKIEDIPEERRHRLLHLMNPRLISRLWEIAGTRYEDPKLVKKSASSLLSNEDGKLLVEFWNCRTSGEIINGIGQLQGPKESLDSCDLTSEELPSITATNVLGISKIDTEIPWTPKVGRSDPVPYDRDPDASLLPSLGASLPIPEACLMMKGERMIQSLIQPGADPYLPVPELASSAKRRSVLPTLNEVMSTEQPCDLAYDFGDGLLDFHDYPEGFPKPDPEKKGRLSITGFSNDLAVVMLFMWMPFWASTFCKWPCLKNEYKAFFSERD</sequence>
<comment type="caution">
    <text evidence="1">The sequence shown here is derived from an EMBL/GenBank/DDBJ whole genome shotgun (WGS) entry which is preliminary data.</text>
</comment>
<reference evidence="1 2" key="1">
    <citation type="submission" date="2020-04" db="EMBL/GenBank/DDBJ databases">
        <title>Plant Genome Project.</title>
        <authorList>
            <person name="Zhang R.-G."/>
        </authorList>
    </citation>
    <scope>NUCLEOTIDE SEQUENCE [LARGE SCALE GENOMIC DNA]</scope>
    <source>
        <strain evidence="1">YNK0</strain>
        <tissue evidence="1">Leaf</tissue>
    </source>
</reference>
<evidence type="ECO:0000313" key="1">
    <source>
        <dbReference type="EMBL" id="KAF8400418.1"/>
    </source>
</evidence>
<dbReference type="PANTHER" id="PTHR37201:SF1">
    <property type="entry name" value="WD REPEAT PROTEIN"/>
    <property type="match status" value="1"/>
</dbReference>
<proteinExistence type="predicted"/>
<dbReference type="AlphaFoldDB" id="A0A834Z8P7"/>
<keyword evidence="2" id="KW-1185">Reference proteome</keyword>
<dbReference type="OMA" id="PWDDKPY"/>
<dbReference type="PANTHER" id="PTHR37201">
    <property type="entry name" value="WD REPEAT PROTEIN"/>
    <property type="match status" value="1"/>
</dbReference>
<evidence type="ECO:0000313" key="2">
    <source>
        <dbReference type="Proteomes" id="UP000655225"/>
    </source>
</evidence>